<evidence type="ECO:0000313" key="4">
    <source>
        <dbReference type="EMBL" id="MDJ1650758.1"/>
    </source>
</evidence>
<evidence type="ECO:0000256" key="1">
    <source>
        <dbReference type="SAM" id="Phobius"/>
    </source>
</evidence>
<dbReference type="NCBIfam" id="TIGR00254">
    <property type="entry name" value="GGDEF"/>
    <property type="match status" value="1"/>
</dbReference>
<keyword evidence="5" id="KW-1185">Reference proteome</keyword>
<organism evidence="4 5">
    <name type="scientific">Gordonibacter faecis</name>
    <dbReference type="NCBI Taxonomy" id="3047475"/>
    <lineage>
        <taxon>Bacteria</taxon>
        <taxon>Bacillati</taxon>
        <taxon>Actinomycetota</taxon>
        <taxon>Coriobacteriia</taxon>
        <taxon>Eggerthellales</taxon>
        <taxon>Eggerthellaceae</taxon>
        <taxon>Gordonibacter</taxon>
    </lineage>
</organism>
<gene>
    <name evidence="4" type="ORF">QNJ86_08085</name>
</gene>
<dbReference type="InterPro" id="IPR029787">
    <property type="entry name" value="Nucleotide_cyclase"/>
</dbReference>
<dbReference type="InterPro" id="IPR043128">
    <property type="entry name" value="Rev_trsase/Diguanyl_cyclase"/>
</dbReference>
<feature type="domain" description="EAL" evidence="2">
    <location>
        <begin position="772"/>
        <end position="1017"/>
    </location>
</feature>
<dbReference type="Gene3D" id="3.30.70.270">
    <property type="match status" value="1"/>
</dbReference>
<dbReference type="PANTHER" id="PTHR33121:SF79">
    <property type="entry name" value="CYCLIC DI-GMP PHOSPHODIESTERASE PDED-RELATED"/>
    <property type="match status" value="1"/>
</dbReference>
<keyword evidence="1" id="KW-1133">Transmembrane helix</keyword>
<dbReference type="InterPro" id="IPR001633">
    <property type="entry name" value="EAL_dom"/>
</dbReference>
<dbReference type="InterPro" id="IPR035919">
    <property type="entry name" value="EAL_sf"/>
</dbReference>
<dbReference type="CDD" id="cd01949">
    <property type="entry name" value="GGDEF"/>
    <property type="match status" value="1"/>
</dbReference>
<dbReference type="InterPro" id="IPR000160">
    <property type="entry name" value="GGDEF_dom"/>
</dbReference>
<dbReference type="Proteomes" id="UP001232750">
    <property type="component" value="Unassembled WGS sequence"/>
</dbReference>
<dbReference type="CDD" id="cd18773">
    <property type="entry name" value="PDC1_HK_sensor"/>
    <property type="match status" value="1"/>
</dbReference>
<keyword evidence="1" id="KW-0472">Membrane</keyword>
<comment type="caution">
    <text evidence="4">The sequence shown here is derived from an EMBL/GenBank/DDBJ whole genome shotgun (WGS) entry which is preliminary data.</text>
</comment>
<evidence type="ECO:0000313" key="5">
    <source>
        <dbReference type="Proteomes" id="UP001232750"/>
    </source>
</evidence>
<name>A0ABT7DMJ4_9ACTN</name>
<accession>A0ABT7DMJ4</accession>
<dbReference type="Pfam" id="PF00563">
    <property type="entry name" value="EAL"/>
    <property type="match status" value="1"/>
</dbReference>
<evidence type="ECO:0000259" key="3">
    <source>
        <dbReference type="PROSITE" id="PS50887"/>
    </source>
</evidence>
<dbReference type="Pfam" id="PF00990">
    <property type="entry name" value="GGDEF"/>
    <property type="match status" value="1"/>
</dbReference>
<reference evidence="4 5" key="1">
    <citation type="submission" date="2023-05" db="EMBL/GenBank/DDBJ databases">
        <title>Gordonibacter KGMB12511T sp. nov., isolated from faeces of healthy Korean.</title>
        <authorList>
            <person name="Kim H.S."/>
            <person name="Kim J.-S."/>
            <person name="Suh M.K."/>
            <person name="Eom M.K."/>
            <person name="Do H.E."/>
            <person name="Lee J.-S."/>
        </authorList>
    </citation>
    <scope>NUCLEOTIDE SEQUENCE [LARGE SCALE GENOMIC DNA]</scope>
    <source>
        <strain evidence="4 5">KGMB12511</strain>
    </source>
</reference>
<dbReference type="InterPro" id="IPR050706">
    <property type="entry name" value="Cyclic-di-GMP_PDE-like"/>
</dbReference>
<proteinExistence type="predicted"/>
<keyword evidence="1" id="KW-0812">Transmembrane</keyword>
<dbReference type="PANTHER" id="PTHR33121">
    <property type="entry name" value="CYCLIC DI-GMP PHOSPHODIESTERASE PDEF"/>
    <property type="match status" value="1"/>
</dbReference>
<dbReference type="SMART" id="SM00267">
    <property type="entry name" value="GGDEF"/>
    <property type="match status" value="1"/>
</dbReference>
<dbReference type="PROSITE" id="PS50887">
    <property type="entry name" value="GGDEF"/>
    <property type="match status" value="1"/>
</dbReference>
<dbReference type="Gene3D" id="3.20.20.450">
    <property type="entry name" value="EAL domain"/>
    <property type="match status" value="1"/>
</dbReference>
<dbReference type="PROSITE" id="PS50883">
    <property type="entry name" value="EAL"/>
    <property type="match status" value="1"/>
</dbReference>
<feature type="domain" description="GGDEF" evidence="3">
    <location>
        <begin position="628"/>
        <end position="763"/>
    </location>
</feature>
<sequence length="1025" mass="113369">MNKGLQARGRRGKRRGLTFRALVVVPFCVALAIQGVVCTLVLTQSATLEQMEADAYDLFSERVISRAGYLENDMIFRWSNFDSVLDDVSERIDDVLVQAGATPSALTAGSETALTVIDRTSEDLLQLARRAEVDGVYLVLGDGSRENEELPAFYVRDSNPKVDVANGSDLLLAACPISVGRRLDIALDSQWSAAFPLAPEGEEQSAFFYQPLRAAEQYPNADPNDLGYWGRPVDLGWTGTQSITYSKPVKNAAGDVVGVFGVEVRLDRVASFFPYRDLNEEGNGSYLLTITNEDGGFARDGGAVPLVGRPRFYDVLTATGASQSLYVDNESFEAVVDDKGRMAVEPTDRDAVPRASAASAEIKLYDSTSPFASEHWALVGLEREADLFSASRSLSENLLKVLGASFAIGLVIAIITAWVSSSRLRNLMQEVRAASPDQPIAFTSTGIVEVDELSESIELLGTEVATAASRLSQILKLSDRSIAAFECNLDAGTASFTDGFFDTLEAVLGRETVREVEAHAVGGGTAGGGSLPLAEFKHTMELLADRFEREADFRWLVSDAEGRRWVRLVTMESNDHTRQFGLVEDVTDEIATRRRIEHERDHDVLTGLSNRRAFEQTVTDRLADNPPAFGAMLMLDLDNLKYINDTYGHDWGDHYIKAAASVIERSFADEGYCARISGDEFLVFVDRCADIDEAWTLFDEFMRSLDTSVLEAPDGAVLKVRASVGVAFYPEDATDFAHLREFADFAMYEAKNRRKGALLRFDRKSHEEGAFILNNKEDLNRLLDENLVNYYFQPIVDTGAGEVVAYEALMRPRLESIATPDRVLMLARSQSKLYRVERLTFFGALQEYSHHACAGDTTLFVNSIATQRLSSDDEVELQKRFGPLLRRLVIEITETEYSREMALYKEGLAKRWGARLAIDDFGSGYNGETALLDYRVDFVKLDMGIVRDIDTMKDHRDIASNLIHYAHDRGIRVIAEGVETEAELAVVIELGADYVQGYLVGKPAAQPAGVPDEVRDLIRRLSGAR</sequence>
<dbReference type="RefSeq" id="WP_283832100.1">
    <property type="nucleotide sequence ID" value="NZ_JASJEU010000014.1"/>
</dbReference>
<feature type="transmembrane region" description="Helical" evidence="1">
    <location>
        <begin position="21"/>
        <end position="42"/>
    </location>
</feature>
<dbReference type="SMART" id="SM00052">
    <property type="entry name" value="EAL"/>
    <property type="match status" value="1"/>
</dbReference>
<evidence type="ECO:0000259" key="2">
    <source>
        <dbReference type="PROSITE" id="PS50883"/>
    </source>
</evidence>
<dbReference type="SUPFAM" id="SSF141868">
    <property type="entry name" value="EAL domain-like"/>
    <property type="match status" value="1"/>
</dbReference>
<dbReference type="EMBL" id="JASJEU010000014">
    <property type="protein sequence ID" value="MDJ1650758.1"/>
    <property type="molecule type" value="Genomic_DNA"/>
</dbReference>
<dbReference type="CDD" id="cd01948">
    <property type="entry name" value="EAL"/>
    <property type="match status" value="1"/>
</dbReference>
<dbReference type="SUPFAM" id="SSF55073">
    <property type="entry name" value="Nucleotide cyclase"/>
    <property type="match status" value="1"/>
</dbReference>
<protein>
    <submittedName>
        <fullName evidence="4">EAL domain-containing protein</fullName>
    </submittedName>
</protein>